<dbReference type="GeneID" id="37024188"/>
<evidence type="ECO:0000313" key="2">
    <source>
        <dbReference type="EMBL" id="PWN36450.1"/>
    </source>
</evidence>
<dbReference type="Proteomes" id="UP000245771">
    <property type="component" value="Unassembled WGS sequence"/>
</dbReference>
<gene>
    <name evidence="2" type="ORF">FA14DRAFT_486</name>
</gene>
<proteinExistence type="predicted"/>
<feature type="transmembrane region" description="Helical" evidence="1">
    <location>
        <begin position="96"/>
        <end position="115"/>
    </location>
</feature>
<evidence type="ECO:0000256" key="1">
    <source>
        <dbReference type="SAM" id="Phobius"/>
    </source>
</evidence>
<keyword evidence="3" id="KW-1185">Reference proteome</keyword>
<dbReference type="AlphaFoldDB" id="A0A316VFZ2"/>
<organism evidence="2 3">
    <name type="scientific">Meira miltonrushii</name>
    <dbReference type="NCBI Taxonomy" id="1280837"/>
    <lineage>
        <taxon>Eukaryota</taxon>
        <taxon>Fungi</taxon>
        <taxon>Dikarya</taxon>
        <taxon>Basidiomycota</taxon>
        <taxon>Ustilaginomycotina</taxon>
        <taxon>Exobasidiomycetes</taxon>
        <taxon>Exobasidiales</taxon>
        <taxon>Brachybasidiaceae</taxon>
        <taxon>Meira</taxon>
    </lineage>
</organism>
<keyword evidence="1" id="KW-1133">Transmembrane helix</keyword>
<sequence length="116" mass="12855">MLAELRLGPQQYQMHPIYSGKDRTSLAIGFPQAWVGGPGKLSPTLGRMRGQPYFSIIDPCASQLATQFSMLHNSCVCQPTTFTEEKAFRCLTYSNILFITVGMLYLTSGSASLWLI</sequence>
<reference evidence="2 3" key="1">
    <citation type="journal article" date="2018" name="Mol. Biol. Evol.">
        <title>Broad Genomic Sampling Reveals a Smut Pathogenic Ancestry of the Fungal Clade Ustilaginomycotina.</title>
        <authorList>
            <person name="Kijpornyongpan T."/>
            <person name="Mondo S.J."/>
            <person name="Barry K."/>
            <person name="Sandor L."/>
            <person name="Lee J."/>
            <person name="Lipzen A."/>
            <person name="Pangilinan J."/>
            <person name="LaButti K."/>
            <person name="Hainaut M."/>
            <person name="Henrissat B."/>
            <person name="Grigoriev I.V."/>
            <person name="Spatafora J.W."/>
            <person name="Aime M.C."/>
        </authorList>
    </citation>
    <scope>NUCLEOTIDE SEQUENCE [LARGE SCALE GENOMIC DNA]</scope>
    <source>
        <strain evidence="2 3">MCA 3882</strain>
    </source>
</reference>
<dbReference type="RefSeq" id="XP_025356752.1">
    <property type="nucleotide sequence ID" value="XM_025502407.1"/>
</dbReference>
<protein>
    <submittedName>
        <fullName evidence="2">Uncharacterized protein</fullName>
    </submittedName>
</protein>
<keyword evidence="1" id="KW-0812">Transmembrane</keyword>
<name>A0A316VFZ2_9BASI</name>
<keyword evidence="1" id="KW-0472">Membrane</keyword>
<dbReference type="InParanoid" id="A0A316VFZ2"/>
<dbReference type="EMBL" id="KZ819602">
    <property type="protein sequence ID" value="PWN36450.1"/>
    <property type="molecule type" value="Genomic_DNA"/>
</dbReference>
<evidence type="ECO:0000313" key="3">
    <source>
        <dbReference type="Proteomes" id="UP000245771"/>
    </source>
</evidence>
<accession>A0A316VFZ2</accession>